<dbReference type="Pfam" id="PF08240">
    <property type="entry name" value="ADH_N"/>
    <property type="match status" value="1"/>
</dbReference>
<dbReference type="AlphaFoldDB" id="A0A059F952"/>
<dbReference type="Gene3D" id="3.90.180.10">
    <property type="entry name" value="Medium-chain alcohol dehydrogenases, catalytic domain"/>
    <property type="match status" value="1"/>
</dbReference>
<feature type="domain" description="Alcohol dehydrogenase-like C-terminal" evidence="6">
    <location>
        <begin position="179"/>
        <end position="305"/>
    </location>
</feature>
<keyword evidence="3 5" id="KW-0862">Zinc</keyword>
<name>A0A059F952_9PROT</name>
<dbReference type="InterPro" id="IPR013154">
    <property type="entry name" value="ADH-like_N"/>
</dbReference>
<protein>
    <submittedName>
        <fullName evidence="8">Class III alcohol dehydrogenase</fullName>
    </submittedName>
</protein>
<evidence type="ECO:0000313" key="9">
    <source>
        <dbReference type="Proteomes" id="UP000025061"/>
    </source>
</evidence>
<dbReference type="Gene3D" id="3.40.50.720">
    <property type="entry name" value="NAD(P)-binding Rossmann-like Domain"/>
    <property type="match status" value="1"/>
</dbReference>
<evidence type="ECO:0000256" key="5">
    <source>
        <dbReference type="RuleBase" id="RU361277"/>
    </source>
</evidence>
<keyword evidence="9" id="KW-1185">Reference proteome</keyword>
<evidence type="ECO:0000313" key="8">
    <source>
        <dbReference type="EMBL" id="KCZ87053.1"/>
    </source>
</evidence>
<dbReference type="InterPro" id="IPR013149">
    <property type="entry name" value="ADH-like_C"/>
</dbReference>
<dbReference type="Pfam" id="PF00107">
    <property type="entry name" value="ADH_zinc_N"/>
    <property type="match status" value="1"/>
</dbReference>
<evidence type="ECO:0000256" key="4">
    <source>
        <dbReference type="ARBA" id="ARBA00023002"/>
    </source>
</evidence>
<dbReference type="Proteomes" id="UP000025061">
    <property type="component" value="Unassembled WGS sequence"/>
</dbReference>
<dbReference type="SUPFAM" id="SSF51735">
    <property type="entry name" value="NAD(P)-binding Rossmann-fold domains"/>
    <property type="match status" value="1"/>
</dbReference>
<dbReference type="PROSITE" id="PS00059">
    <property type="entry name" value="ADH_ZINC"/>
    <property type="match status" value="1"/>
</dbReference>
<comment type="cofactor">
    <cofactor evidence="1 5">
        <name>Zn(2+)</name>
        <dbReference type="ChEBI" id="CHEBI:29105"/>
    </cofactor>
</comment>
<organism evidence="8 9">
    <name type="scientific">Hyphomonas hirschiana VP5</name>
    <dbReference type="NCBI Taxonomy" id="1280951"/>
    <lineage>
        <taxon>Bacteria</taxon>
        <taxon>Pseudomonadati</taxon>
        <taxon>Pseudomonadota</taxon>
        <taxon>Alphaproteobacteria</taxon>
        <taxon>Hyphomonadales</taxon>
        <taxon>Hyphomonadaceae</taxon>
        <taxon>Hyphomonas</taxon>
    </lineage>
</organism>
<gene>
    <name evidence="8" type="ORF">HHI_16257</name>
</gene>
<evidence type="ECO:0000259" key="6">
    <source>
        <dbReference type="Pfam" id="PF00107"/>
    </source>
</evidence>
<dbReference type="PANTHER" id="PTHR42813">
    <property type="entry name" value="ZINC-TYPE ALCOHOL DEHYDROGENASE-LIKE"/>
    <property type="match status" value="1"/>
</dbReference>
<comment type="caution">
    <text evidence="8">The sequence shown here is derived from an EMBL/GenBank/DDBJ whole genome shotgun (WGS) entry which is preliminary data.</text>
</comment>
<dbReference type="GO" id="GO:0016491">
    <property type="term" value="F:oxidoreductase activity"/>
    <property type="evidence" value="ECO:0007669"/>
    <property type="project" value="UniProtKB-KW"/>
</dbReference>
<dbReference type="CDD" id="cd08284">
    <property type="entry name" value="FDH_like_2"/>
    <property type="match status" value="1"/>
</dbReference>
<feature type="domain" description="Alcohol dehydrogenase-like N-terminal" evidence="7">
    <location>
        <begin position="25"/>
        <end position="132"/>
    </location>
</feature>
<dbReference type="PATRIC" id="fig|1280951.3.peg.3276"/>
<comment type="similarity">
    <text evidence="5">Belongs to the zinc-containing alcohol dehydrogenase family.</text>
</comment>
<evidence type="ECO:0000259" key="7">
    <source>
        <dbReference type="Pfam" id="PF08240"/>
    </source>
</evidence>
<evidence type="ECO:0000256" key="1">
    <source>
        <dbReference type="ARBA" id="ARBA00001947"/>
    </source>
</evidence>
<dbReference type="RefSeq" id="WP_011647772.1">
    <property type="nucleotide sequence ID" value="NZ_ARYI01000020.1"/>
</dbReference>
<reference evidence="8 9" key="1">
    <citation type="submission" date="2013-04" db="EMBL/GenBank/DDBJ databases">
        <title>Hyphomonas hirschiana VP5 Genome Sequencing.</title>
        <authorList>
            <person name="Lai Q."/>
            <person name="Shao Z."/>
        </authorList>
    </citation>
    <scope>NUCLEOTIDE SEQUENCE [LARGE SCALE GENOMIC DNA]</scope>
    <source>
        <strain evidence="8 9">VP5</strain>
    </source>
</reference>
<accession>A0A059F952</accession>
<proteinExistence type="inferred from homology"/>
<dbReference type="SUPFAM" id="SSF50129">
    <property type="entry name" value="GroES-like"/>
    <property type="match status" value="1"/>
</dbReference>
<evidence type="ECO:0000256" key="2">
    <source>
        <dbReference type="ARBA" id="ARBA00022723"/>
    </source>
</evidence>
<dbReference type="GO" id="GO:0008270">
    <property type="term" value="F:zinc ion binding"/>
    <property type="evidence" value="ECO:0007669"/>
    <property type="project" value="InterPro"/>
</dbReference>
<dbReference type="EMBL" id="ARYI01000020">
    <property type="protein sequence ID" value="KCZ87053.1"/>
    <property type="molecule type" value="Genomic_DNA"/>
</dbReference>
<dbReference type="PANTHER" id="PTHR42813:SF2">
    <property type="entry name" value="DEHYDROGENASE, ZINC-CONTAINING, PUTATIVE (AFU_ORTHOLOGUE AFUA_2G02810)-RELATED"/>
    <property type="match status" value="1"/>
</dbReference>
<dbReference type="OrthoDB" id="9809185at2"/>
<dbReference type="InterPro" id="IPR011032">
    <property type="entry name" value="GroES-like_sf"/>
</dbReference>
<keyword evidence="2 5" id="KW-0479">Metal-binding</keyword>
<dbReference type="InterPro" id="IPR036291">
    <property type="entry name" value="NAD(P)-bd_dom_sf"/>
</dbReference>
<keyword evidence="4" id="KW-0560">Oxidoreductase</keyword>
<dbReference type="InterPro" id="IPR002328">
    <property type="entry name" value="ADH_Zn_CS"/>
</dbReference>
<sequence length="347" mass="36971">MKALVYRGPRDIAFETMKDPDLHDDRDAIIKVDKCAICGSDLHIYHGETFSEDTGYCVGHEAVGEVVEIGRGVRQLKVGDKVMISAAVGCGQCRACLAGVVNRCEFNAGSCYGLSAKLQGCQAEAVRVPAADFNAQKIPDGISLDQALMMTDALATAWFGARNADIQRGATVAVVGLGPIGLLAAEAAFIMGASRVFGIDLVEERRAAGRAIGLETPDPADARAIIQEATKGRMCDSVIEAVGHSATIRAALGLSGKRATVSVVGVAQDRTFDFPMSKAFGMGLTFRIGTCSVPQEWPELIPLVQSGRIKPEKYITHTLPLSDGARAYDIFDKRTEGAMKMVFDLTL</sequence>
<evidence type="ECO:0000256" key="3">
    <source>
        <dbReference type="ARBA" id="ARBA00022833"/>
    </source>
</evidence>